<gene>
    <name evidence="2" type="ORF">FB466_1155</name>
</gene>
<feature type="compositionally biased region" description="Basic and acidic residues" evidence="1">
    <location>
        <begin position="1"/>
        <end position="11"/>
    </location>
</feature>
<dbReference type="PANTHER" id="PTHR36456:SF1">
    <property type="entry name" value="UPF0232 PROTEIN SCO3875"/>
    <property type="match status" value="1"/>
</dbReference>
<comment type="caution">
    <text evidence="2">The sequence shown here is derived from an EMBL/GenBank/DDBJ whole genome shotgun (WGS) entry which is preliminary data.</text>
</comment>
<feature type="region of interest" description="Disordered" evidence="1">
    <location>
        <begin position="1"/>
        <end position="37"/>
    </location>
</feature>
<dbReference type="AlphaFoldDB" id="A0A543I6W5"/>
<evidence type="ECO:0000313" key="3">
    <source>
        <dbReference type="Proteomes" id="UP000318331"/>
    </source>
</evidence>
<feature type="region of interest" description="Disordered" evidence="1">
    <location>
        <begin position="67"/>
        <end position="92"/>
    </location>
</feature>
<dbReference type="Proteomes" id="UP000318331">
    <property type="component" value="Unassembled WGS sequence"/>
</dbReference>
<dbReference type="OrthoDB" id="5516926at2"/>
<protein>
    <submittedName>
        <fullName evidence="2">Uncharacterized protein DUF721</fullName>
    </submittedName>
</protein>
<organism evidence="2 3">
    <name type="scientific">Klugiella xanthotipulae</name>
    <dbReference type="NCBI Taxonomy" id="244735"/>
    <lineage>
        <taxon>Bacteria</taxon>
        <taxon>Bacillati</taxon>
        <taxon>Actinomycetota</taxon>
        <taxon>Actinomycetes</taxon>
        <taxon>Micrococcales</taxon>
        <taxon>Microbacteriaceae</taxon>
        <taxon>Klugiella</taxon>
    </lineage>
</organism>
<evidence type="ECO:0000313" key="2">
    <source>
        <dbReference type="EMBL" id="TQM66318.1"/>
    </source>
</evidence>
<dbReference type="InterPro" id="IPR007922">
    <property type="entry name" value="DciA-like"/>
</dbReference>
<dbReference type="EMBL" id="VFPN01000001">
    <property type="protein sequence ID" value="TQM66318.1"/>
    <property type="molecule type" value="Genomic_DNA"/>
</dbReference>
<accession>A0A543I6W5</accession>
<evidence type="ECO:0000256" key="1">
    <source>
        <dbReference type="SAM" id="MobiDB-lite"/>
    </source>
</evidence>
<sequence length="204" mass="22193">MSSNDRDRSAVDEPAPPALGAAAIEGTDAPDDALPAPRSPYAEAVRALPETTRVYIHLKEAWSGRRHSVHRRARKHDQGESLPFGRGRDPRPVGDTIGDLTKQLGWSPQLAQSEVLLGWPALVGENLAEHATVVDLADGVLMVQCDSTAWATQLRFMRAEILERIALAHADAKVASIRFIGPDVPSWKHGFRSVPGRGPRDTYG</sequence>
<keyword evidence="3" id="KW-1185">Reference proteome</keyword>
<proteinExistence type="predicted"/>
<dbReference type="Pfam" id="PF05258">
    <property type="entry name" value="DciA"/>
    <property type="match status" value="1"/>
</dbReference>
<dbReference type="PANTHER" id="PTHR36456">
    <property type="entry name" value="UPF0232 PROTEIN SCO3875"/>
    <property type="match status" value="1"/>
</dbReference>
<name>A0A543I6W5_9MICO</name>
<dbReference type="RefSeq" id="WP_141916522.1">
    <property type="nucleotide sequence ID" value="NZ_BAAAYS010000017.1"/>
</dbReference>
<reference evidence="2 3" key="1">
    <citation type="submission" date="2019-06" db="EMBL/GenBank/DDBJ databases">
        <title>Sequencing the genomes of 1000 actinobacteria strains.</title>
        <authorList>
            <person name="Klenk H.-P."/>
        </authorList>
    </citation>
    <scope>NUCLEOTIDE SEQUENCE [LARGE SCALE GENOMIC DNA]</scope>
    <source>
        <strain evidence="2 3">DSM 18031</strain>
    </source>
</reference>